<reference evidence="2 3" key="3">
    <citation type="submission" date="2016-01" db="EMBL/GenBank/DDBJ databases">
        <title>The new phylogeny of the genus Mycobacterium.</title>
        <authorList>
            <person name="Tarcisio F."/>
            <person name="Conor M."/>
            <person name="Antonella G."/>
            <person name="Elisabetta G."/>
            <person name="Giulia F.S."/>
            <person name="Sara T."/>
            <person name="Anna F."/>
            <person name="Clotilde B."/>
            <person name="Roberto B."/>
            <person name="Veronica D.S."/>
            <person name="Fabio R."/>
            <person name="Monica P."/>
            <person name="Olivier J."/>
            <person name="Enrico T."/>
            <person name="Nicola S."/>
        </authorList>
    </citation>
    <scope>NUCLEOTIDE SEQUENCE [LARGE SCALE GENOMIC DNA]</scope>
    <source>
        <strain evidence="2 3">DSM 44626</strain>
    </source>
</reference>
<protein>
    <submittedName>
        <fullName evidence="1">Uncharacterized protein</fullName>
    </submittedName>
</protein>
<dbReference type="RefSeq" id="WP_036467698.1">
    <property type="nucleotide sequence ID" value="NZ_HG964446.1"/>
</dbReference>
<dbReference type="Proteomes" id="UP000028880">
    <property type="component" value="Unassembled WGS sequence"/>
</dbReference>
<dbReference type="OrthoDB" id="6099217at2"/>
<organism evidence="1">
    <name type="scientific">Mycobacterium triplex</name>
    <dbReference type="NCBI Taxonomy" id="47839"/>
    <lineage>
        <taxon>Bacteria</taxon>
        <taxon>Bacillati</taxon>
        <taxon>Actinomycetota</taxon>
        <taxon>Actinomycetes</taxon>
        <taxon>Mycobacteriales</taxon>
        <taxon>Mycobacteriaceae</taxon>
        <taxon>Mycobacterium</taxon>
        <taxon>Mycobacterium simiae complex</taxon>
    </lineage>
</organism>
<dbReference type="STRING" id="47839.BN973_01985"/>
<dbReference type="EMBL" id="LQPY01000038">
    <property type="protein sequence ID" value="ORW99556.1"/>
    <property type="molecule type" value="Genomic_DNA"/>
</dbReference>
<dbReference type="eggNOG" id="ENOG502Z9WH">
    <property type="taxonomic scope" value="Bacteria"/>
</dbReference>
<dbReference type="HOGENOM" id="CLU_952547_0_0_11"/>
<keyword evidence="3" id="KW-1185">Reference proteome</keyword>
<sequence>MPFEDPTASGVSAAEHADSLVAAARNDPAARLALLRRLYEVPRGVDRGYLRYRRAASAFMGWQLRRGLLNPEGVSCPGSPWWRAVNETLLRDTAEARAFAFGHPGERSSAAVSTHLDFIRQPTARNWYRAHNASIASAYLSNEELARRETRVERFFINVVLIRVLYAHALVAAPRLAMGWLAPFARPLGDPRLGMTGIFLSLSRILPDRYPLGDDVETYIALEHGFGHLLDVGVIQPRWGRLYDWSSDELGRPGLRDLLTDNTPSYAWDIEDEVWRFAPSRLARAARRIVPA</sequence>
<name>A0A024JUY1_9MYCO</name>
<proteinExistence type="predicted"/>
<evidence type="ECO:0000313" key="3">
    <source>
        <dbReference type="Proteomes" id="UP000193710"/>
    </source>
</evidence>
<dbReference type="EMBL" id="HG964446">
    <property type="protein sequence ID" value="CDO87630.1"/>
    <property type="molecule type" value="Genomic_DNA"/>
</dbReference>
<evidence type="ECO:0000313" key="2">
    <source>
        <dbReference type="EMBL" id="ORW99556.1"/>
    </source>
</evidence>
<dbReference type="Proteomes" id="UP000193710">
    <property type="component" value="Unassembled WGS sequence"/>
</dbReference>
<accession>A0A024JUY1</accession>
<dbReference type="AlphaFoldDB" id="A0A024JUY1"/>
<reference evidence="1" key="2">
    <citation type="submission" date="2014-04" db="EMBL/GenBank/DDBJ databases">
        <authorList>
            <person name="Urmite Genomes U."/>
        </authorList>
    </citation>
    <scope>NUCLEOTIDE SEQUENCE</scope>
    <source>
        <strain evidence="1">DSM 44626</strain>
    </source>
</reference>
<gene>
    <name evidence="2" type="ORF">AWC29_27845</name>
    <name evidence="1" type="ORF">BN973_01985</name>
</gene>
<evidence type="ECO:0000313" key="1">
    <source>
        <dbReference type="EMBL" id="CDO87630.1"/>
    </source>
</evidence>
<reference evidence="1" key="1">
    <citation type="journal article" date="2014" name="Genome Announc.">
        <title>Draft Genome Sequence of Mycobacterium triplex DSM 44626.</title>
        <authorList>
            <person name="Sassi M."/>
            <person name="Croce O."/>
            <person name="Robert C."/>
            <person name="Raoult D."/>
            <person name="Drancourt M."/>
        </authorList>
    </citation>
    <scope>NUCLEOTIDE SEQUENCE [LARGE SCALE GENOMIC DNA]</scope>
    <source>
        <strain evidence="1">DSM 44626</strain>
    </source>
</reference>